<feature type="transmembrane region" description="Helical" evidence="1">
    <location>
        <begin position="277"/>
        <end position="295"/>
    </location>
</feature>
<dbReference type="AlphaFoldDB" id="A0A4R3K1H6"/>
<feature type="transmembrane region" description="Helical" evidence="1">
    <location>
        <begin position="98"/>
        <end position="120"/>
    </location>
</feature>
<sequence length="675" mass="76186">MMSVKYFNNWIKEAGRGHITAIVSWISFAVYGSLTISRLSLDTEYTYFGIGSMELSRICACLGIVIAFSEFFYLLQQKKQDFYYSLPVKKSTIFWSRYFHGMLHFVISLSIVMIICSIYQSTIDEEFRLHAVGYSIKSILIFTAIFLMFYHIAAVSIVVCGKLYSAVLVTGILIFYFQLFINGICQAFIKSYFATYYKIPVIEKLNIVLVPLSLSGKFSGTDLFEKEKILTYLPNTFYGAAVFLWLAVPFLIFAWANRTRKTEATGKVFAVPGAERSIEFLISFSAALWAGGFLLEVTHINEKSRLLCGIIVAAVGAITAVGVHCLFEWIVENTKRKIFRRKPQLITEIVSAVIGGVLFLGYAPVYDNFFPAKETLKTIGVSVNGLDMGHSEFIQNTNEDGKFITDRRLKQYTFSSEGMEAAKDWIQDLKKSEDVGNYIVKTGSQDSYTFATVCYHMEGGKERYRTYSVSRRAFDAFSNVYNTAEYKSRAYPVSAIEDVNDLNNNGFTWSDGISQKALKLSDSEKATLITKYKEDIEELRMEDLKGQLPSGEIEIESQISGRTTRMIIYPFFGQTCTFLGQHGVKIDTGLSNYAVESIMVHNVLHSTAPGTSGGTIVQIYDEKEDIEKWDNRLVPQKFDVQTLISPLDYSIDAEAEVNEETTNSIIKIDCHAKLN</sequence>
<proteinExistence type="predicted"/>
<accession>A0A4R3K1H6</accession>
<feature type="domain" description="DUF6449" evidence="2">
    <location>
        <begin position="455"/>
        <end position="558"/>
    </location>
</feature>
<keyword evidence="4" id="KW-1185">Reference proteome</keyword>
<dbReference type="InterPro" id="IPR045611">
    <property type="entry name" value="DUF6449"/>
</dbReference>
<dbReference type="Pfam" id="PF20047">
    <property type="entry name" value="DUF6449"/>
    <property type="match status" value="1"/>
</dbReference>
<dbReference type="Proteomes" id="UP000295726">
    <property type="component" value="Unassembled WGS sequence"/>
</dbReference>
<name>A0A4R3K1H6_9FIRM</name>
<reference evidence="3 4" key="1">
    <citation type="submission" date="2019-03" db="EMBL/GenBank/DDBJ databases">
        <title>Genomic Encyclopedia of Type Strains, Phase IV (KMG-IV): sequencing the most valuable type-strain genomes for metagenomic binning, comparative biology and taxonomic classification.</title>
        <authorList>
            <person name="Goeker M."/>
        </authorList>
    </citation>
    <scope>NUCLEOTIDE SEQUENCE [LARGE SCALE GENOMIC DNA]</scope>
    <source>
        <strain evidence="3 4">DSM 29489</strain>
    </source>
</reference>
<feature type="transmembrane region" description="Helical" evidence="1">
    <location>
        <begin position="21"/>
        <end position="40"/>
    </location>
</feature>
<feature type="transmembrane region" description="Helical" evidence="1">
    <location>
        <begin position="167"/>
        <end position="189"/>
    </location>
</feature>
<evidence type="ECO:0000313" key="3">
    <source>
        <dbReference type="EMBL" id="TCS75437.1"/>
    </source>
</evidence>
<feature type="transmembrane region" description="Helical" evidence="1">
    <location>
        <begin position="55"/>
        <end position="75"/>
    </location>
</feature>
<protein>
    <recommendedName>
        <fullName evidence="2">DUF6449 domain-containing protein</fullName>
    </recommendedName>
</protein>
<gene>
    <name evidence="3" type="ORF">EDD59_12950</name>
</gene>
<keyword evidence="1" id="KW-1133">Transmembrane helix</keyword>
<keyword evidence="1" id="KW-0472">Membrane</keyword>
<feature type="transmembrane region" description="Helical" evidence="1">
    <location>
        <begin position="307"/>
        <end position="331"/>
    </location>
</feature>
<dbReference type="OrthoDB" id="1643401at2"/>
<dbReference type="EMBL" id="SLZZ01000029">
    <property type="protein sequence ID" value="TCS75437.1"/>
    <property type="molecule type" value="Genomic_DNA"/>
</dbReference>
<dbReference type="RefSeq" id="WP_132383368.1">
    <property type="nucleotide sequence ID" value="NZ_SLZZ01000029.1"/>
</dbReference>
<organism evidence="3 4">
    <name type="scientific">Muricomes intestini</name>
    <dbReference type="NCBI Taxonomy" id="1796634"/>
    <lineage>
        <taxon>Bacteria</taxon>
        <taxon>Bacillati</taxon>
        <taxon>Bacillota</taxon>
        <taxon>Clostridia</taxon>
        <taxon>Lachnospirales</taxon>
        <taxon>Lachnospiraceae</taxon>
        <taxon>Muricomes</taxon>
    </lineage>
</organism>
<evidence type="ECO:0000259" key="2">
    <source>
        <dbReference type="Pfam" id="PF20047"/>
    </source>
</evidence>
<feature type="transmembrane region" description="Helical" evidence="1">
    <location>
        <begin position="140"/>
        <end position="160"/>
    </location>
</feature>
<evidence type="ECO:0000256" key="1">
    <source>
        <dbReference type="SAM" id="Phobius"/>
    </source>
</evidence>
<feature type="transmembrane region" description="Helical" evidence="1">
    <location>
        <begin position="237"/>
        <end position="256"/>
    </location>
</feature>
<keyword evidence="1" id="KW-0812">Transmembrane</keyword>
<evidence type="ECO:0000313" key="4">
    <source>
        <dbReference type="Proteomes" id="UP000295726"/>
    </source>
</evidence>
<feature type="transmembrane region" description="Helical" evidence="1">
    <location>
        <begin position="343"/>
        <end position="363"/>
    </location>
</feature>
<comment type="caution">
    <text evidence="3">The sequence shown here is derived from an EMBL/GenBank/DDBJ whole genome shotgun (WGS) entry which is preliminary data.</text>
</comment>